<dbReference type="GO" id="GO:0006355">
    <property type="term" value="P:regulation of DNA-templated transcription"/>
    <property type="evidence" value="ECO:0007669"/>
    <property type="project" value="TreeGrafter"/>
</dbReference>
<dbReference type="InterPro" id="IPR015205">
    <property type="entry name" value="Tower_dom"/>
</dbReference>
<keyword evidence="4" id="KW-1185">Reference proteome</keyword>
<dbReference type="EMBL" id="MU826403">
    <property type="protein sequence ID" value="KAJ7376334.1"/>
    <property type="molecule type" value="Genomic_DNA"/>
</dbReference>
<dbReference type="Gene3D" id="6.10.70.10">
    <property type="match status" value="1"/>
</dbReference>
<sequence>MEKMSDGSNVFRNSRLEEREAKKFEADRQQRREKLFLKIQDEFEHECQQPDTERRRSARFRRHSFSSRDLKDLHDGKEIYEALNQASDPDAVKECLDERQLRALEEYRRLSQERKFAELQSKFERVWKEQEEDHELQRNVVPLLKVRIADYLCQGQARQNAVLSIWRPSEEVMHLLSEGSRLRIYHLTAVGVRFRQGASELQLSATRTTRYEELPSDPDVKRMVYVPRQVCCFDELRCVSSQPCSEVDLVGLVVFCSPLCYFSSSSSSVHTVYLSDQERNLVTVKFWGGLKAVAVEDLVKPRSFISCSNLIVRPDDRLQCPSLTFTELSTLTLKPREPYLRTALNHLQQSIPDLNVFMCRIQQTLNAILRPNRASPDPSVDVKVNTVRVYGRSSDTAPAWEQNTDSTLGKQPWDVTNASDSTGKENCSSFSDQEYRVQSASCNDHVVSNKSRVSSFEESADLATPSASTRTTSKRKLLDSFAEPPPLSPLPSSIPASVRKKFKRPRQVGSPVHLEQ</sequence>
<dbReference type="SUPFAM" id="SSF50249">
    <property type="entry name" value="Nucleic acid-binding proteins"/>
    <property type="match status" value="2"/>
</dbReference>
<dbReference type="Pfam" id="PF09104">
    <property type="entry name" value="BRCA-2_OB3"/>
    <property type="match status" value="1"/>
</dbReference>
<dbReference type="OrthoDB" id="21095at2759"/>
<proteinExistence type="predicted"/>
<protein>
    <submittedName>
        <fullName evidence="3">Breast cancer 2, early onset</fullName>
    </submittedName>
</protein>
<dbReference type="AlphaFoldDB" id="A0A9X0CWU2"/>
<dbReference type="PANTHER" id="PTHR11289:SF0">
    <property type="entry name" value="BREAST CANCER TYPE 2 SUSCEPTIBILITY PROTEIN"/>
    <property type="match status" value="1"/>
</dbReference>
<dbReference type="Gene3D" id="2.40.50.140">
    <property type="entry name" value="Nucleic acid-binding proteins"/>
    <property type="match status" value="2"/>
</dbReference>
<feature type="region of interest" description="Disordered" evidence="1">
    <location>
        <begin position="393"/>
        <end position="428"/>
    </location>
</feature>
<organism evidence="3 4">
    <name type="scientific">Desmophyllum pertusum</name>
    <dbReference type="NCBI Taxonomy" id="174260"/>
    <lineage>
        <taxon>Eukaryota</taxon>
        <taxon>Metazoa</taxon>
        <taxon>Cnidaria</taxon>
        <taxon>Anthozoa</taxon>
        <taxon>Hexacorallia</taxon>
        <taxon>Scleractinia</taxon>
        <taxon>Caryophylliina</taxon>
        <taxon>Caryophylliidae</taxon>
        <taxon>Desmophyllum</taxon>
    </lineage>
</organism>
<dbReference type="PANTHER" id="PTHR11289">
    <property type="entry name" value="BREAST CANCER TYPE 2 SUSCEPTIBILITY PROTEIN BRCA2"/>
    <property type="match status" value="1"/>
</dbReference>
<dbReference type="Pfam" id="PF21318">
    <property type="entry name" value="BRCA2DBD_OB2"/>
    <property type="match status" value="1"/>
</dbReference>
<dbReference type="SUPFAM" id="SSF81878">
    <property type="entry name" value="BRCA2 tower domain"/>
    <property type="match status" value="1"/>
</dbReference>
<dbReference type="InterPro" id="IPR012340">
    <property type="entry name" value="NA-bd_OB-fold"/>
</dbReference>
<dbReference type="Pfam" id="PF09121">
    <property type="entry name" value="Tower"/>
    <property type="match status" value="1"/>
</dbReference>
<dbReference type="GO" id="GO:0000724">
    <property type="term" value="P:double-strand break repair via homologous recombination"/>
    <property type="evidence" value="ECO:0007669"/>
    <property type="project" value="InterPro"/>
</dbReference>
<evidence type="ECO:0000256" key="1">
    <source>
        <dbReference type="SAM" id="MobiDB-lite"/>
    </source>
</evidence>
<dbReference type="Proteomes" id="UP001163046">
    <property type="component" value="Unassembled WGS sequence"/>
</dbReference>
<evidence type="ECO:0000313" key="3">
    <source>
        <dbReference type="EMBL" id="KAJ7376334.1"/>
    </source>
</evidence>
<dbReference type="InterPro" id="IPR015525">
    <property type="entry name" value="BRCA2"/>
</dbReference>
<evidence type="ECO:0000313" key="4">
    <source>
        <dbReference type="Proteomes" id="UP001163046"/>
    </source>
</evidence>
<feature type="region of interest" description="Disordered" evidence="1">
    <location>
        <begin position="453"/>
        <end position="516"/>
    </location>
</feature>
<feature type="domain" description="Tower" evidence="2">
    <location>
        <begin position="1"/>
        <end position="42"/>
    </location>
</feature>
<comment type="caution">
    <text evidence="3">The sequence shown here is derived from an EMBL/GenBank/DDBJ whole genome shotgun (WGS) entry which is preliminary data.</text>
</comment>
<dbReference type="SMART" id="SM01341">
    <property type="entry name" value="Tower"/>
    <property type="match status" value="1"/>
</dbReference>
<name>A0A9X0CWU2_9CNID</name>
<dbReference type="InterPro" id="IPR015188">
    <property type="entry name" value="BRCA2_OB_3"/>
</dbReference>
<evidence type="ECO:0000259" key="2">
    <source>
        <dbReference type="SMART" id="SM01341"/>
    </source>
</evidence>
<accession>A0A9X0CWU2</accession>
<gene>
    <name evidence="3" type="primary">BRCA2_6</name>
    <name evidence="3" type="ORF">OS493_035478</name>
</gene>
<dbReference type="GO" id="GO:0005634">
    <property type="term" value="C:nucleus"/>
    <property type="evidence" value="ECO:0007669"/>
    <property type="project" value="TreeGrafter"/>
</dbReference>
<reference evidence="3" key="1">
    <citation type="submission" date="2023-01" db="EMBL/GenBank/DDBJ databases">
        <title>Genome assembly of the deep-sea coral Lophelia pertusa.</title>
        <authorList>
            <person name="Herrera S."/>
            <person name="Cordes E."/>
        </authorList>
    </citation>
    <scope>NUCLEOTIDE SEQUENCE</scope>
    <source>
        <strain evidence="3">USNM1676648</strain>
        <tissue evidence="3">Polyp</tissue>
    </source>
</reference>